<sequence length="677" mass="75469">MNICLVGAGGGIGRQLLTTFSANHDVRPVYRTLPRTAGANAVAFNDEAGLANAVAHSEIIVHAALNTKARGRAFIDTNRAVTEALLALIQPGQCRLFVYFSSQVVYSALDPHQHPIQGEDLELAENARLDAYTRLKLTEEQRVISACRDKGTDYLIVRPTVVMGPHMQWSSGIVDAMRWAPVGIRNRTFNLVHVEDLSRQLLALIENGVCNEIVNLGDLDVSSDAYFRHAAMLAQRSILLAPNWLARAAGGLIPSTLWFLGQNVQVDTSKVRRLTGITTNRNLSEFFEPPARIVNADSLEIIRGIVRGGRPFHTIGRGYFLWFNDRQRTDQLVMEHYSGVIGMEGEDLTVRAGTTLRAVLDHLAPMGMSLATLPEFVDISAGACFFAEVHGSSNEHISLYDLISAIRYVGPDGAEVYSRRNDDEWDRLRADPTIVVTEVTFRCQPNQRLANVIEWHPDSQLESYVEGGYRANFSTTVHWYPRSQELMVYNVNPVGEQHPRDRGPFAPMRGSPAPVQKLLLSLRLRGRLRIVGSSEQVLAPWTSVPAKRLIGKLFRESRRRIRNLEVCVPDGFAPEFFSRLRLSLPNMQMHPGQGIGVRFTRQPETGRGFVWIEMTSRNAEQMHAMIDMASEVCGGSFWLHRGKYVPSWVSVEHLFIPRASAGDMDVSTGDAGALLKR</sequence>
<evidence type="ECO:0000313" key="2">
    <source>
        <dbReference type="EMBL" id="QYO78220.1"/>
    </source>
</evidence>
<dbReference type="Proteomes" id="UP000825799">
    <property type="component" value="Chromosome"/>
</dbReference>
<organism evidence="2 3">
    <name type="scientific">Devosia salina</name>
    <dbReference type="NCBI Taxonomy" id="2860336"/>
    <lineage>
        <taxon>Bacteria</taxon>
        <taxon>Pseudomonadati</taxon>
        <taxon>Pseudomonadota</taxon>
        <taxon>Alphaproteobacteria</taxon>
        <taxon>Hyphomicrobiales</taxon>
        <taxon>Devosiaceae</taxon>
        <taxon>Devosia</taxon>
    </lineage>
</organism>
<dbReference type="InterPro" id="IPR036318">
    <property type="entry name" value="FAD-bd_PCMH-like_sf"/>
</dbReference>
<dbReference type="EMBL" id="CP080590">
    <property type="protein sequence ID" value="QYO78220.1"/>
    <property type="molecule type" value="Genomic_DNA"/>
</dbReference>
<dbReference type="InterPro" id="IPR016169">
    <property type="entry name" value="FAD-bd_PCMH_sub2"/>
</dbReference>
<reference evidence="2 3" key="1">
    <citation type="submission" date="2021-08" db="EMBL/GenBank/DDBJ databases">
        <title>Devosia salina sp. nov., isolated from the South China Sea sediment.</title>
        <authorList>
            <person name="Zhou Z."/>
        </authorList>
    </citation>
    <scope>NUCLEOTIDE SEQUENCE [LARGE SCALE GENOMIC DNA]</scope>
    <source>
        <strain evidence="2 3">SCS-3</strain>
    </source>
</reference>
<name>A0ABX8WH72_9HYPH</name>
<dbReference type="Gene3D" id="3.40.50.720">
    <property type="entry name" value="NAD(P)-binding Rossmann-like Domain"/>
    <property type="match status" value="1"/>
</dbReference>
<feature type="domain" description="FAD-binding PCMH-type" evidence="1">
    <location>
        <begin position="286"/>
        <end position="446"/>
    </location>
</feature>
<gene>
    <name evidence="2" type="ORF">K1X15_06585</name>
</gene>
<dbReference type="Gene3D" id="3.30.465.10">
    <property type="match status" value="1"/>
</dbReference>
<proteinExistence type="predicted"/>
<keyword evidence="3" id="KW-1185">Reference proteome</keyword>
<dbReference type="Pfam" id="PF01370">
    <property type="entry name" value="Epimerase"/>
    <property type="match status" value="1"/>
</dbReference>
<dbReference type="InterPro" id="IPR001509">
    <property type="entry name" value="Epimerase_deHydtase"/>
</dbReference>
<dbReference type="RefSeq" id="WP_220306699.1">
    <property type="nucleotide sequence ID" value="NZ_CP080590.1"/>
</dbReference>
<dbReference type="InterPro" id="IPR016166">
    <property type="entry name" value="FAD-bd_PCMH"/>
</dbReference>
<dbReference type="SUPFAM" id="SSF51735">
    <property type="entry name" value="NAD(P)-binding Rossmann-fold domains"/>
    <property type="match status" value="1"/>
</dbReference>
<evidence type="ECO:0000313" key="3">
    <source>
        <dbReference type="Proteomes" id="UP000825799"/>
    </source>
</evidence>
<protein>
    <submittedName>
        <fullName evidence="2">NAD-dependent epimerase/dehydratase family protein</fullName>
    </submittedName>
</protein>
<dbReference type="PROSITE" id="PS51387">
    <property type="entry name" value="FAD_PCMH"/>
    <property type="match status" value="1"/>
</dbReference>
<evidence type="ECO:0000259" key="1">
    <source>
        <dbReference type="PROSITE" id="PS51387"/>
    </source>
</evidence>
<dbReference type="InterPro" id="IPR036291">
    <property type="entry name" value="NAD(P)-bd_dom_sf"/>
</dbReference>
<dbReference type="SUPFAM" id="SSF56176">
    <property type="entry name" value="FAD-binding/transporter-associated domain-like"/>
    <property type="match status" value="1"/>
</dbReference>
<dbReference type="PANTHER" id="PTHR43245:SF13">
    <property type="entry name" value="UDP-D-APIOSE_UDP-D-XYLOSE SYNTHASE 2"/>
    <property type="match status" value="1"/>
</dbReference>
<dbReference type="InterPro" id="IPR050177">
    <property type="entry name" value="Lipid_A_modif_metabolic_enz"/>
</dbReference>
<dbReference type="PANTHER" id="PTHR43245">
    <property type="entry name" value="BIFUNCTIONAL POLYMYXIN RESISTANCE PROTEIN ARNA"/>
    <property type="match status" value="1"/>
</dbReference>
<accession>A0ABX8WH72</accession>